<dbReference type="Pfam" id="PF00326">
    <property type="entry name" value="Peptidase_S9"/>
    <property type="match status" value="1"/>
</dbReference>
<dbReference type="Gene3D" id="2.140.10.30">
    <property type="entry name" value="Dipeptidylpeptidase IV, N-terminal domain"/>
    <property type="match status" value="1"/>
</dbReference>
<dbReference type="WBParaSite" id="Gr19_v10_g8568.t1">
    <property type="protein sequence ID" value="Gr19_v10_g8568.t1"/>
    <property type="gene ID" value="Gr19_v10_g8568"/>
</dbReference>
<evidence type="ECO:0000256" key="1">
    <source>
        <dbReference type="ARBA" id="ARBA00004606"/>
    </source>
</evidence>
<proteinExistence type="inferred from homology"/>
<evidence type="ECO:0000313" key="18">
    <source>
        <dbReference type="WBParaSite" id="Gr19_v10_g8568.t1"/>
    </source>
</evidence>
<keyword evidence="5 14" id="KW-0812">Transmembrane</keyword>
<comment type="subcellular location">
    <subcellularLocation>
        <location evidence="12">Endomembrane system</location>
        <topology evidence="12">Single-pass membrane protein</topology>
    </subcellularLocation>
    <subcellularLocation>
        <location evidence="1">Membrane</location>
        <topology evidence="1">Single-pass type II membrane protein</topology>
    </subcellularLocation>
</comment>
<evidence type="ECO:0000256" key="3">
    <source>
        <dbReference type="ARBA" id="ARBA00022438"/>
    </source>
</evidence>
<evidence type="ECO:0000256" key="13">
    <source>
        <dbReference type="ARBA" id="ARBA00058505"/>
    </source>
</evidence>
<evidence type="ECO:0000259" key="16">
    <source>
        <dbReference type="Pfam" id="PF00930"/>
    </source>
</evidence>
<evidence type="ECO:0000259" key="15">
    <source>
        <dbReference type="Pfam" id="PF00326"/>
    </source>
</evidence>
<dbReference type="Gene3D" id="3.40.50.1820">
    <property type="entry name" value="alpha/beta hydrolase"/>
    <property type="match status" value="1"/>
</dbReference>
<feature type="domain" description="Dipeptidylpeptidase IV N-terminal" evidence="16">
    <location>
        <begin position="151"/>
        <end position="518"/>
    </location>
</feature>
<evidence type="ECO:0000256" key="4">
    <source>
        <dbReference type="ARBA" id="ARBA00022670"/>
    </source>
</evidence>
<evidence type="ECO:0000313" key="17">
    <source>
        <dbReference type="Proteomes" id="UP000887572"/>
    </source>
</evidence>
<evidence type="ECO:0000256" key="6">
    <source>
        <dbReference type="ARBA" id="ARBA00022801"/>
    </source>
</evidence>
<dbReference type="PANTHER" id="PTHR11731">
    <property type="entry name" value="PROTEASE FAMILY S9B,C DIPEPTIDYL-PEPTIDASE IV-RELATED"/>
    <property type="match status" value="1"/>
</dbReference>
<evidence type="ECO:0000256" key="11">
    <source>
        <dbReference type="ARBA" id="ARBA00023180"/>
    </source>
</evidence>
<evidence type="ECO:0000256" key="10">
    <source>
        <dbReference type="ARBA" id="ARBA00023136"/>
    </source>
</evidence>
<dbReference type="FunFam" id="3.40.50.1820:FF:000003">
    <property type="entry name" value="Dipeptidyl peptidase 4"/>
    <property type="match status" value="1"/>
</dbReference>
<evidence type="ECO:0000256" key="9">
    <source>
        <dbReference type="ARBA" id="ARBA00022989"/>
    </source>
</evidence>
<dbReference type="InterPro" id="IPR029058">
    <property type="entry name" value="AB_hydrolase_fold"/>
</dbReference>
<dbReference type="Proteomes" id="UP000887572">
    <property type="component" value="Unplaced"/>
</dbReference>
<evidence type="ECO:0000256" key="7">
    <source>
        <dbReference type="ARBA" id="ARBA00022825"/>
    </source>
</evidence>
<dbReference type="GO" id="GO:0012505">
    <property type="term" value="C:endomembrane system"/>
    <property type="evidence" value="ECO:0007669"/>
    <property type="project" value="UniProtKB-SubCell"/>
</dbReference>
<comment type="function">
    <text evidence="13">Removes N-terminal dipeptides sequentially from polypeptides. Essential for control of distal tip cell migration.</text>
</comment>
<dbReference type="GO" id="GO:0008239">
    <property type="term" value="F:dipeptidyl-peptidase activity"/>
    <property type="evidence" value="ECO:0007669"/>
    <property type="project" value="TreeGrafter"/>
</dbReference>
<dbReference type="InterPro" id="IPR001375">
    <property type="entry name" value="Peptidase_S9_cat"/>
</dbReference>
<evidence type="ECO:0000256" key="5">
    <source>
        <dbReference type="ARBA" id="ARBA00022692"/>
    </source>
</evidence>
<feature type="transmembrane region" description="Helical" evidence="14">
    <location>
        <begin position="47"/>
        <end position="70"/>
    </location>
</feature>
<dbReference type="AlphaFoldDB" id="A0A914IB41"/>
<dbReference type="Pfam" id="PF00930">
    <property type="entry name" value="DPPIV_N"/>
    <property type="match status" value="1"/>
</dbReference>
<keyword evidence="3" id="KW-0031">Aminopeptidase</keyword>
<keyword evidence="8" id="KW-0735">Signal-anchor</keyword>
<dbReference type="GO" id="GO:0005886">
    <property type="term" value="C:plasma membrane"/>
    <property type="evidence" value="ECO:0007669"/>
    <property type="project" value="TreeGrafter"/>
</dbReference>
<dbReference type="GO" id="GO:0008236">
    <property type="term" value="F:serine-type peptidase activity"/>
    <property type="evidence" value="ECO:0007669"/>
    <property type="project" value="UniProtKB-KW"/>
</dbReference>
<dbReference type="GO" id="GO:0004177">
    <property type="term" value="F:aminopeptidase activity"/>
    <property type="evidence" value="ECO:0007669"/>
    <property type="project" value="UniProtKB-KW"/>
</dbReference>
<dbReference type="InterPro" id="IPR050278">
    <property type="entry name" value="Serine_Prot_S9B/DPPIV"/>
</dbReference>
<organism evidence="17 18">
    <name type="scientific">Globodera rostochiensis</name>
    <name type="common">Golden nematode worm</name>
    <name type="synonym">Heterodera rostochiensis</name>
    <dbReference type="NCBI Taxonomy" id="31243"/>
    <lineage>
        <taxon>Eukaryota</taxon>
        <taxon>Metazoa</taxon>
        <taxon>Ecdysozoa</taxon>
        <taxon>Nematoda</taxon>
        <taxon>Chromadorea</taxon>
        <taxon>Rhabditida</taxon>
        <taxon>Tylenchina</taxon>
        <taxon>Tylenchomorpha</taxon>
        <taxon>Tylenchoidea</taxon>
        <taxon>Heteroderidae</taxon>
        <taxon>Heteroderinae</taxon>
        <taxon>Globodera</taxon>
    </lineage>
</organism>
<dbReference type="GO" id="GO:0006508">
    <property type="term" value="P:proteolysis"/>
    <property type="evidence" value="ECO:0007669"/>
    <property type="project" value="UniProtKB-KW"/>
</dbReference>
<comment type="similarity">
    <text evidence="2">Belongs to the peptidase S9B family. DPPIV subfamily.</text>
</comment>
<sequence length="837" mass="93798">MTSSNSTMGLKDAEIQSSSGLIGDAGVEEELSGTSPQERNWRGIATALLVIIAMCSLIALAVLVLTPPLLDADQPQSRISLADVLTHRFLSPVESLEWLDSRRLLVKLAETVKVLELDEKSEDGGPIGWAWKTLPGDLFRFGKPSAVSLSPGGRFILLNYAPSKRSPKSTYRIFDSEKQIFENVGPKRSGDENVRVFVWSPSGDDFAYVHENEVYFQQSPSAKQSVQLTNDSSADLLNGVADWLYEEEILQSAQTLWWSMDGQYLAFLTIDNREVPHVPINYYAEHQYPFVMQQPYPKTGEPKLPEVWLNMWRKNDSTLRRIRVDAIDKSARAYLFSTTWLQLHGQQVLAAVWANRFQNQITVSMCTFDAAQCMPTLVQKYAFDLPSAGPKGSPLHLWAEPEDTALVDAPNNAFYTLLPHRRANGNVYTHLALVNVPAEFSGGRETFLAMSDFDVIKINGLDKKHHKIYYTAAAPSPAQRHLYVSPSVPTLDNGEEPICLSCNISSNCSFHDSSLADDGAGGGASGGRFVYLSCKGPGAPYVLVARLNTAEDRIESVLEFGRNEALEKALHTHRFPNVHFEKLQLDNGAETYAKILVPYGVSLKEQRPERKYPVLVDVYAGPGTQKVTDEWASSHLLDFFFVSSLEFIVVFIDGRGSGHRGWHQKQPLYGNFGTVEVDDQIMTMRALLRKYPLMDEKRVGIWGWSYGGFVTARAVQRDMTVNRTFTCAASVAPVSNFKFYDATYVERYMGEAGPEAYERTDLSVDVQPFHNVSFMLAHGSADDNVHYQNSAEFIRALTDDNVQFRLMVYTDESHNLSGVRWHLYTMLTKFLQNCFGK</sequence>
<evidence type="ECO:0000256" key="12">
    <source>
        <dbReference type="ARBA" id="ARBA00037847"/>
    </source>
</evidence>
<evidence type="ECO:0000256" key="8">
    <source>
        <dbReference type="ARBA" id="ARBA00022968"/>
    </source>
</evidence>
<keyword evidence="6" id="KW-0378">Hydrolase</keyword>
<keyword evidence="9 14" id="KW-1133">Transmembrane helix</keyword>
<dbReference type="SUPFAM" id="SSF53474">
    <property type="entry name" value="alpha/beta-Hydrolases"/>
    <property type="match status" value="1"/>
</dbReference>
<dbReference type="SUPFAM" id="SSF82171">
    <property type="entry name" value="DPP6 N-terminal domain-like"/>
    <property type="match status" value="1"/>
</dbReference>
<protein>
    <submittedName>
        <fullName evidence="18">Uncharacterized protein</fullName>
    </submittedName>
</protein>
<dbReference type="InterPro" id="IPR002469">
    <property type="entry name" value="Peptidase_S9B_N"/>
</dbReference>
<reference evidence="18" key="1">
    <citation type="submission" date="2022-11" db="UniProtKB">
        <authorList>
            <consortium name="WormBaseParasite"/>
        </authorList>
    </citation>
    <scope>IDENTIFICATION</scope>
</reference>
<keyword evidence="11" id="KW-0325">Glycoprotein</keyword>
<keyword evidence="17" id="KW-1185">Reference proteome</keyword>
<keyword evidence="10 14" id="KW-0472">Membrane</keyword>
<accession>A0A914IB41</accession>
<keyword evidence="4" id="KW-0645">Protease</keyword>
<evidence type="ECO:0000256" key="14">
    <source>
        <dbReference type="SAM" id="Phobius"/>
    </source>
</evidence>
<name>A0A914IB41_GLORO</name>
<feature type="domain" description="Peptidase S9 prolyl oligopeptidase catalytic" evidence="15">
    <location>
        <begin position="639"/>
        <end position="837"/>
    </location>
</feature>
<keyword evidence="7" id="KW-0720">Serine protease</keyword>
<evidence type="ECO:0000256" key="2">
    <source>
        <dbReference type="ARBA" id="ARBA00010036"/>
    </source>
</evidence>
<dbReference type="PANTHER" id="PTHR11731:SF200">
    <property type="entry name" value="DIPEPTIDYL PEPTIDASE 10, ISOFORM B"/>
    <property type="match status" value="1"/>
</dbReference>